<gene>
    <name evidence="3" type="ORF">GMARGA_LOCUS2540</name>
</gene>
<comment type="caution">
    <text evidence="3">The sequence shown here is derived from an EMBL/GenBank/DDBJ whole genome shotgun (WGS) entry which is preliminary data.</text>
</comment>
<evidence type="ECO:0000256" key="2">
    <source>
        <dbReference type="SAM" id="MobiDB-lite"/>
    </source>
</evidence>
<feature type="region of interest" description="Disordered" evidence="2">
    <location>
        <begin position="245"/>
        <end position="265"/>
    </location>
</feature>
<keyword evidence="1" id="KW-0175">Coiled coil</keyword>
<protein>
    <submittedName>
        <fullName evidence="3">21462_t:CDS:1</fullName>
    </submittedName>
</protein>
<feature type="compositionally biased region" description="Polar residues" evidence="2">
    <location>
        <begin position="249"/>
        <end position="264"/>
    </location>
</feature>
<proteinExistence type="predicted"/>
<organism evidence="3 4">
    <name type="scientific">Gigaspora margarita</name>
    <dbReference type="NCBI Taxonomy" id="4874"/>
    <lineage>
        <taxon>Eukaryota</taxon>
        <taxon>Fungi</taxon>
        <taxon>Fungi incertae sedis</taxon>
        <taxon>Mucoromycota</taxon>
        <taxon>Glomeromycotina</taxon>
        <taxon>Glomeromycetes</taxon>
        <taxon>Diversisporales</taxon>
        <taxon>Gigasporaceae</taxon>
        <taxon>Gigaspora</taxon>
    </lineage>
</organism>
<feature type="non-terminal residue" evidence="3">
    <location>
        <position position="1"/>
    </location>
</feature>
<name>A0ABM8W2I2_GIGMA</name>
<evidence type="ECO:0000313" key="4">
    <source>
        <dbReference type="Proteomes" id="UP000789901"/>
    </source>
</evidence>
<sequence length="634" mass="74347">LDIQEDKELKKSQGRKVLLLEAKSSCIDYRIEKLEKHANMRKVTERKDTQEETECVEIPFSTKQTEHIILDTHIDNKNDNVKENPYQHKEVAVNIIHMATKNQEIMHNLLQMDQMLLDIDTSDTKDFIPVTKKKLTIYTLWDLPRLFNNGQVKRLMERYGKVQEIHWTCGKFNKQAHIILSEKKKRARICSKIAGKYTKVLLLRQVRHLKANAVYIPVNANFNPRRLAFVYFSLNEDLLRAYKSKAESKNNPTQQEGAETSSRYKSVIKKKKTTRFIKKDENRTGKKTLELENYTTMKSKWKHTGKENVNTTKNLNTRRMTLKNNLSNKNEERNSHPKNESLNATLQEILNRLKKIKSSYSSSRAIATPDTGRVYEKTQGILKKEGLGGANLKGKEKECLMDNVGNMMKDRFMRINKAERSRKMKTSENYQGKNSNIIRDQGLADAHAMLKDNRNLVTWKRGEQDDHKLLITALDTGINTRFRSQAEIRKKGKRRLVFELEKAMEDNWVHYKEKLERLLLSKIHIDKEISMDEKRDIIQSSIIKATQTSLPMKKKLAKMLKTKDTGRTNVLQLLRKRIRKLGTFCHRIRKRVLMPQEEKELHKLCKDIEKNYEIDTSCEQTQNTEEKKHELENI</sequence>
<dbReference type="Proteomes" id="UP000789901">
    <property type="component" value="Unassembled WGS sequence"/>
</dbReference>
<evidence type="ECO:0000256" key="1">
    <source>
        <dbReference type="SAM" id="Coils"/>
    </source>
</evidence>
<dbReference type="EMBL" id="CAJVQB010000807">
    <property type="protein sequence ID" value="CAG8508104.1"/>
    <property type="molecule type" value="Genomic_DNA"/>
</dbReference>
<accession>A0ABM8W2I2</accession>
<keyword evidence="4" id="KW-1185">Reference proteome</keyword>
<evidence type="ECO:0000313" key="3">
    <source>
        <dbReference type="EMBL" id="CAG8508104.1"/>
    </source>
</evidence>
<feature type="coiled-coil region" evidence="1">
    <location>
        <begin position="312"/>
        <end position="359"/>
    </location>
</feature>
<reference evidence="3 4" key="1">
    <citation type="submission" date="2021-06" db="EMBL/GenBank/DDBJ databases">
        <authorList>
            <person name="Kallberg Y."/>
            <person name="Tangrot J."/>
            <person name="Rosling A."/>
        </authorList>
    </citation>
    <scope>NUCLEOTIDE SEQUENCE [LARGE SCALE GENOMIC DNA]</scope>
    <source>
        <strain evidence="3 4">120-4 pot B 10/14</strain>
    </source>
</reference>